<dbReference type="STRING" id="454130.A0A0U5G2M9"/>
<name>A0A0U5G2M9_ASPCI</name>
<reference evidence="3" key="1">
    <citation type="journal article" date="2016" name="Genome Announc.">
        <title>Draft genome sequences of fungus Aspergillus calidoustus.</title>
        <authorList>
            <person name="Horn F."/>
            <person name="Linde J."/>
            <person name="Mattern D.J."/>
            <person name="Walther G."/>
            <person name="Guthke R."/>
            <person name="Scherlach K."/>
            <person name="Martin K."/>
            <person name="Brakhage A.A."/>
            <person name="Petzke L."/>
            <person name="Valiante V."/>
        </authorList>
    </citation>
    <scope>NUCLEOTIDE SEQUENCE [LARGE SCALE GENOMIC DNA]</scope>
    <source>
        <strain evidence="3">SF006504</strain>
    </source>
</reference>
<evidence type="ECO:0000313" key="3">
    <source>
        <dbReference type="Proteomes" id="UP000054771"/>
    </source>
</evidence>
<accession>A0A0U5G2M9</accession>
<feature type="region of interest" description="Disordered" evidence="1">
    <location>
        <begin position="246"/>
        <end position="265"/>
    </location>
</feature>
<evidence type="ECO:0000256" key="1">
    <source>
        <dbReference type="SAM" id="MobiDB-lite"/>
    </source>
</evidence>
<keyword evidence="3" id="KW-1185">Reference proteome</keyword>
<protein>
    <submittedName>
        <fullName evidence="2">Uncharacterized protein</fullName>
    </submittedName>
</protein>
<organism evidence="2 3">
    <name type="scientific">Aspergillus calidoustus</name>
    <dbReference type="NCBI Taxonomy" id="454130"/>
    <lineage>
        <taxon>Eukaryota</taxon>
        <taxon>Fungi</taxon>
        <taxon>Dikarya</taxon>
        <taxon>Ascomycota</taxon>
        <taxon>Pezizomycotina</taxon>
        <taxon>Eurotiomycetes</taxon>
        <taxon>Eurotiomycetidae</taxon>
        <taxon>Eurotiales</taxon>
        <taxon>Aspergillaceae</taxon>
        <taxon>Aspergillus</taxon>
        <taxon>Aspergillus subgen. Nidulantes</taxon>
    </lineage>
</organism>
<dbReference type="EMBL" id="CDMC01000005">
    <property type="protein sequence ID" value="CEL05827.1"/>
    <property type="molecule type" value="Genomic_DNA"/>
</dbReference>
<gene>
    <name evidence="2" type="ORF">ASPCAL06940</name>
</gene>
<proteinExistence type="predicted"/>
<evidence type="ECO:0000313" key="2">
    <source>
        <dbReference type="EMBL" id="CEL05827.1"/>
    </source>
</evidence>
<sequence>MEAQLPDDNGVRFEEFVRDEYDIDMDERGYSEVTSRPNPDEILPSIGEDVLNHLASSLHEVKYADSADQPVAIKKEWQKAMEHGINLDVNLLVHFESIQGVIRQGPIICGLASPSSAGDCVPRKAHPCPGAISIWKPVWGTSLLKVYPGSHKFQTIEELLESGISPVTLLLYPNQVLFTCGGLWIEEGSGEGYLMWMGVSFSIIGLHVDKYCLAFIALAYKASQFLSWQLPLGRIKGDAEKLIQQHPPYPLEDRPSPRGSGRSESAERILELSVEGYERIERFLAELGDPTRLILSASYAATDNPITAFLTCHRSEDPNDWLMRAVATQLLVCQYRSGSYTSVTEFLRLAGLPDTRHTRNALANGLKMDYFKVPGLWIVMMRVISRFPQLPIPEVHRIPALLSQYGVVQNAGSRWTRFMEESVRLYSMSISSLRDDH</sequence>
<dbReference type="AlphaFoldDB" id="A0A0U5G2M9"/>
<dbReference type="Proteomes" id="UP000054771">
    <property type="component" value="Unassembled WGS sequence"/>
</dbReference>
<dbReference type="OrthoDB" id="4509782at2759"/>